<feature type="domain" description="CobQ/CobB/MinD/ParA nucleotide binding" evidence="1">
    <location>
        <begin position="172"/>
        <end position="350"/>
    </location>
</feature>
<dbReference type="Pfam" id="PF01656">
    <property type="entry name" value="CbiA"/>
    <property type="match status" value="1"/>
</dbReference>
<dbReference type="GO" id="GO:0051782">
    <property type="term" value="P:negative regulation of cell division"/>
    <property type="evidence" value="ECO:0007669"/>
    <property type="project" value="TreeGrafter"/>
</dbReference>
<dbReference type="AlphaFoldDB" id="A0A9J7BJ74"/>
<dbReference type="GO" id="GO:0005829">
    <property type="term" value="C:cytosol"/>
    <property type="evidence" value="ECO:0007669"/>
    <property type="project" value="TreeGrafter"/>
</dbReference>
<dbReference type="Gene3D" id="3.40.50.2300">
    <property type="match status" value="1"/>
</dbReference>
<sequence>MSNHQESSQELEFALQSYGKDLRYDAATRVDDPERLSVVLIVPNERRRSDLLYALQGPLCGEPKEIEGYPTMSRIPAIVEKSPDAVIVDFEGNPDAALDVMENVCALSPQTTVMVYSDGVSQELMLRCMRAGAREFLHWPLQPSAVAEALVRAAARRTRPRKVADGLVNVFWGAKGGSGVTTIATNFATAAAQESGKRVLLIDLDIPLGDAVLNLGLTPQYSTIDALQNHARLDGSLLKGFLLKHDSGLSVLPAPGKMAPVQFPSPAVDKLIEVARQEFDCVVVDTGSRFDLTGTTLFDPHATLYLVTQVSIPELRNSNRLISDVFGSRVPKLEVVLNRYDSSRLGISEDHITKALTRKARWKIPNDYEAVSAMQNNAESQAMNRSEIAKVIRQMARTALNIPEEPVKKKLLFLF</sequence>
<reference evidence="2" key="1">
    <citation type="submission" date="2021-04" db="EMBL/GenBank/DDBJ databases">
        <title>Phylogenetic analysis of Acidobacteriaceae.</title>
        <authorList>
            <person name="Qiu L."/>
            <person name="Zhang Q."/>
        </authorList>
    </citation>
    <scope>NUCLEOTIDE SEQUENCE</scope>
    <source>
        <strain evidence="2">DSM 25168</strain>
    </source>
</reference>
<dbReference type="RefSeq" id="WP_260791757.1">
    <property type="nucleotide sequence ID" value="NZ_CP093313.1"/>
</dbReference>
<dbReference type="GO" id="GO:0005524">
    <property type="term" value="F:ATP binding"/>
    <property type="evidence" value="ECO:0007669"/>
    <property type="project" value="TreeGrafter"/>
</dbReference>
<proteinExistence type="predicted"/>
<dbReference type="InterPro" id="IPR011006">
    <property type="entry name" value="CheY-like_superfamily"/>
</dbReference>
<dbReference type="InterPro" id="IPR027417">
    <property type="entry name" value="P-loop_NTPase"/>
</dbReference>
<gene>
    <name evidence="2" type="ORF">MOP44_18600</name>
</gene>
<evidence type="ECO:0000313" key="2">
    <source>
        <dbReference type="EMBL" id="UWZ82571.1"/>
    </source>
</evidence>
<dbReference type="EMBL" id="CP093313">
    <property type="protein sequence ID" value="UWZ82571.1"/>
    <property type="molecule type" value="Genomic_DNA"/>
</dbReference>
<dbReference type="PANTHER" id="PTHR43384">
    <property type="entry name" value="SEPTUM SITE-DETERMINING PROTEIN MIND HOMOLOG, CHLOROPLASTIC-RELATED"/>
    <property type="match status" value="1"/>
</dbReference>
<organism evidence="2 3">
    <name type="scientific">Occallatibacter riparius</name>
    <dbReference type="NCBI Taxonomy" id="1002689"/>
    <lineage>
        <taxon>Bacteria</taxon>
        <taxon>Pseudomonadati</taxon>
        <taxon>Acidobacteriota</taxon>
        <taxon>Terriglobia</taxon>
        <taxon>Terriglobales</taxon>
        <taxon>Acidobacteriaceae</taxon>
        <taxon>Occallatibacter</taxon>
    </lineage>
</organism>
<evidence type="ECO:0000313" key="3">
    <source>
        <dbReference type="Proteomes" id="UP001059380"/>
    </source>
</evidence>
<dbReference type="SUPFAM" id="SSF52172">
    <property type="entry name" value="CheY-like"/>
    <property type="match status" value="1"/>
</dbReference>
<dbReference type="PANTHER" id="PTHR43384:SF13">
    <property type="entry name" value="SLR0110 PROTEIN"/>
    <property type="match status" value="1"/>
</dbReference>
<protein>
    <submittedName>
        <fullName evidence="2">AAA family ATPase</fullName>
    </submittedName>
</protein>
<dbReference type="KEGG" id="orp:MOP44_18600"/>
<name>A0A9J7BJ74_9BACT</name>
<dbReference type="Proteomes" id="UP001059380">
    <property type="component" value="Chromosome"/>
</dbReference>
<dbReference type="GO" id="GO:0016887">
    <property type="term" value="F:ATP hydrolysis activity"/>
    <property type="evidence" value="ECO:0007669"/>
    <property type="project" value="TreeGrafter"/>
</dbReference>
<dbReference type="Gene3D" id="3.40.50.300">
    <property type="entry name" value="P-loop containing nucleotide triphosphate hydrolases"/>
    <property type="match status" value="1"/>
</dbReference>
<accession>A0A9J7BJ74</accession>
<dbReference type="InterPro" id="IPR050625">
    <property type="entry name" value="ParA/MinD_ATPase"/>
</dbReference>
<evidence type="ECO:0000259" key="1">
    <source>
        <dbReference type="Pfam" id="PF01656"/>
    </source>
</evidence>
<dbReference type="SUPFAM" id="SSF52540">
    <property type="entry name" value="P-loop containing nucleoside triphosphate hydrolases"/>
    <property type="match status" value="1"/>
</dbReference>
<dbReference type="InterPro" id="IPR002586">
    <property type="entry name" value="CobQ/CobB/MinD/ParA_Nub-bd_dom"/>
</dbReference>
<dbReference type="GO" id="GO:0009898">
    <property type="term" value="C:cytoplasmic side of plasma membrane"/>
    <property type="evidence" value="ECO:0007669"/>
    <property type="project" value="TreeGrafter"/>
</dbReference>
<keyword evidence="3" id="KW-1185">Reference proteome</keyword>